<feature type="domain" description="CUB" evidence="2">
    <location>
        <begin position="187"/>
        <end position="301"/>
    </location>
</feature>
<dbReference type="AlphaFoldDB" id="A0A914PMF1"/>
<keyword evidence="1" id="KW-1015">Disulfide bond</keyword>
<accession>A0A914PMF1</accession>
<dbReference type="SMART" id="SM00042">
    <property type="entry name" value="CUB"/>
    <property type="match status" value="1"/>
</dbReference>
<keyword evidence="3" id="KW-1185">Reference proteome</keyword>
<evidence type="ECO:0000259" key="2">
    <source>
        <dbReference type="SMART" id="SM00042"/>
    </source>
</evidence>
<sequence>MIVEMEIKMLLAYYQFPPNNGFPNVFLLSDDTSYLVRNDFPISNSIAEQGFVTFMDHFEGCPMEFLSKDKPFLILQENQILHIRSNFDNYQIREVPCQWRFVSPNGYGFKIVIQKFNISKTTSFRIENSTQIIANEKSAKTYHPYYNSDNYIQITLSKGEANFITDMEFQAYISLIKNSQEKTNISCNVLFKNNTIIWSNINETKGYENNIQCFYELILPANAVVIVSMTGYLENKIDYVKYHEIGSYDESSKIIEIPDYQNEIDFVIDNFKDNFDKHFMFEFVSDGSVQFSGFNIVFEFVNCKCNEKVAECSTYENRLMEYPPSLDEYYYCGNLKCNITV</sequence>
<evidence type="ECO:0000313" key="4">
    <source>
        <dbReference type="WBParaSite" id="PDA_v2.g19188.t1"/>
    </source>
</evidence>
<dbReference type="InterPro" id="IPR035914">
    <property type="entry name" value="Sperma_CUB_dom_sf"/>
</dbReference>
<dbReference type="WBParaSite" id="PDA_v2.g19188.t1">
    <property type="protein sequence ID" value="PDA_v2.g19188.t1"/>
    <property type="gene ID" value="PDA_v2.g19188"/>
</dbReference>
<protein>
    <submittedName>
        <fullName evidence="4">CUB domain-containing protein</fullName>
    </submittedName>
</protein>
<proteinExistence type="predicted"/>
<dbReference type="SUPFAM" id="SSF49854">
    <property type="entry name" value="Spermadhesin, CUB domain"/>
    <property type="match status" value="1"/>
</dbReference>
<evidence type="ECO:0000313" key="3">
    <source>
        <dbReference type="Proteomes" id="UP000887578"/>
    </source>
</evidence>
<evidence type="ECO:0000256" key="1">
    <source>
        <dbReference type="ARBA" id="ARBA00023157"/>
    </source>
</evidence>
<dbReference type="Proteomes" id="UP000887578">
    <property type="component" value="Unplaced"/>
</dbReference>
<dbReference type="InterPro" id="IPR000859">
    <property type="entry name" value="CUB_dom"/>
</dbReference>
<name>A0A914PMF1_9BILA</name>
<organism evidence="3 4">
    <name type="scientific">Panagrolaimus davidi</name>
    <dbReference type="NCBI Taxonomy" id="227884"/>
    <lineage>
        <taxon>Eukaryota</taxon>
        <taxon>Metazoa</taxon>
        <taxon>Ecdysozoa</taxon>
        <taxon>Nematoda</taxon>
        <taxon>Chromadorea</taxon>
        <taxon>Rhabditida</taxon>
        <taxon>Tylenchina</taxon>
        <taxon>Panagrolaimomorpha</taxon>
        <taxon>Panagrolaimoidea</taxon>
        <taxon>Panagrolaimidae</taxon>
        <taxon>Panagrolaimus</taxon>
    </lineage>
</organism>
<reference evidence="4" key="1">
    <citation type="submission" date="2022-11" db="UniProtKB">
        <authorList>
            <consortium name="WormBaseParasite"/>
        </authorList>
    </citation>
    <scope>IDENTIFICATION</scope>
</reference>